<dbReference type="EC" id="6.3.5.4" evidence="3"/>
<dbReference type="InterPro" id="IPR006426">
    <property type="entry name" value="Asn_synth_AEB"/>
</dbReference>
<dbReference type="Gene3D" id="3.40.50.620">
    <property type="entry name" value="HUPs"/>
    <property type="match status" value="1"/>
</dbReference>
<proteinExistence type="inferred from homology"/>
<dbReference type="GO" id="GO:0004066">
    <property type="term" value="F:asparagine synthase (glutamine-hydrolyzing) activity"/>
    <property type="evidence" value="ECO:0007669"/>
    <property type="project" value="UniProtKB-EC"/>
</dbReference>
<dbReference type="GO" id="GO:0005524">
    <property type="term" value="F:ATP binding"/>
    <property type="evidence" value="ECO:0007669"/>
    <property type="project" value="UniProtKB-KW"/>
</dbReference>
<feature type="binding site" evidence="9">
    <location>
        <position position="286"/>
    </location>
    <ligand>
        <name>ATP</name>
        <dbReference type="ChEBI" id="CHEBI:30616"/>
    </ligand>
</feature>
<evidence type="ECO:0000256" key="7">
    <source>
        <dbReference type="ARBA" id="ARBA00048741"/>
    </source>
</evidence>
<dbReference type="InterPro" id="IPR033738">
    <property type="entry name" value="AsnB_N"/>
</dbReference>
<feature type="binding site" evidence="9">
    <location>
        <begin position="360"/>
        <end position="361"/>
    </location>
    <ligand>
        <name>ATP</name>
        <dbReference type="ChEBI" id="CHEBI:30616"/>
    </ligand>
</feature>
<dbReference type="PANTHER" id="PTHR43284:SF1">
    <property type="entry name" value="ASPARAGINE SYNTHETASE"/>
    <property type="match status" value="1"/>
</dbReference>
<dbReference type="PANTHER" id="PTHR43284">
    <property type="entry name" value="ASPARAGINE SYNTHETASE (GLUTAMINE-HYDROLYZING)"/>
    <property type="match status" value="1"/>
</dbReference>
<keyword evidence="6 8" id="KW-0315">Glutamine amidotransferase</keyword>
<sequence>MCGIVGYSHVRRPLPEGVLARGLRSLTHRGPDSQQGFVTRHASVGATRLRIVDVEHGNQPMHNAEHQCTIVFNGEVYNHGEIREDLERRGWTFRTHCDTEVVLNAFLEWGLESFARFRGMFAVGIWNERERRLTLARDRVGIKPLYYRCQDGEIFFGSELKAIFAHPEVPRRLDLHGLNCYLSLNYVPGPFTLIEGIKKLPAGHALEWCESGIELRSYLPVERQKPAPEDLGEACEELDGLLKSAVREQLHSEVPSGIWLSGGLDSSTITHYAAQISSEPLRTFSVTFRGREFDESNYVRAMAEHYGTNHTEFDLNEDADLAETIAELSYYSDEPSADAGAIPVWYLAKMSRQQVTVALSGEGSDELFGGYLTYKANRLRNAVAWLPKPLLKGALTAAQRMPASDRKIGLDYKLKRFLEGSLLSAEAAHVFWNGTFTELEKQQVFRYARKGPMTDLLGTMQGGNAMERFLDFDQRYSLQDALLYKVDRMSMAHSVEVRPPFLDDRIVQFANRLPMKWKLNGLETKRILRVLMHDALPQSVLQRSKVGLDIPIHAWFRGVLRPLLEETLTETWLRESGVFNWPMVRTLMDQHQKRKANWGYHLWGLLTLTIWMKRWNVELPTAHVPVPSVEEEPVVEDSSSSWQPVSCSVET</sequence>
<dbReference type="InterPro" id="IPR017932">
    <property type="entry name" value="GATase_2_dom"/>
</dbReference>
<keyword evidence="4 9" id="KW-0547">Nucleotide-binding</keyword>
<dbReference type="PROSITE" id="PS51278">
    <property type="entry name" value="GATASE_TYPE_2"/>
    <property type="match status" value="1"/>
</dbReference>
<evidence type="ECO:0000256" key="4">
    <source>
        <dbReference type="ARBA" id="ARBA00022741"/>
    </source>
</evidence>
<reference evidence="12 13" key="1">
    <citation type="submission" date="2019-08" db="EMBL/GenBank/DDBJ databases">
        <title>Complete genome sequence of Terriglobus albidus strain ORNL.</title>
        <authorList>
            <person name="Podar M."/>
        </authorList>
    </citation>
    <scope>NUCLEOTIDE SEQUENCE [LARGE SCALE GENOMIC DNA]</scope>
    <source>
        <strain evidence="12 13">ORNL</strain>
    </source>
</reference>
<dbReference type="RefSeq" id="WP_147647574.1">
    <property type="nucleotide sequence ID" value="NZ_CP042806.1"/>
</dbReference>
<dbReference type="GO" id="GO:0005829">
    <property type="term" value="C:cytosol"/>
    <property type="evidence" value="ECO:0007669"/>
    <property type="project" value="TreeGrafter"/>
</dbReference>
<dbReference type="Gene3D" id="3.60.20.10">
    <property type="entry name" value="Glutamine Phosphoribosylpyrophosphate, subunit 1, domain 1"/>
    <property type="match status" value="1"/>
</dbReference>
<evidence type="ECO:0000256" key="2">
    <source>
        <dbReference type="ARBA" id="ARBA00005752"/>
    </source>
</evidence>
<dbReference type="PIRSF" id="PIRSF001589">
    <property type="entry name" value="Asn_synthetase_glu-h"/>
    <property type="match status" value="1"/>
</dbReference>
<dbReference type="CDD" id="cd01991">
    <property type="entry name" value="Asn_synthase_B_C"/>
    <property type="match status" value="1"/>
</dbReference>
<dbReference type="InterPro" id="IPR029055">
    <property type="entry name" value="Ntn_hydrolases_N"/>
</dbReference>
<feature type="domain" description="Glutamine amidotransferase type-2" evidence="11">
    <location>
        <begin position="2"/>
        <end position="211"/>
    </location>
</feature>
<dbReference type="InterPro" id="IPR051786">
    <property type="entry name" value="ASN_synthetase/amidase"/>
</dbReference>
<evidence type="ECO:0000313" key="12">
    <source>
        <dbReference type="EMBL" id="QEE28384.1"/>
    </source>
</evidence>
<feature type="binding site" evidence="9">
    <location>
        <position position="98"/>
    </location>
    <ligand>
        <name>L-glutamine</name>
        <dbReference type="ChEBI" id="CHEBI:58359"/>
    </ligand>
</feature>
<dbReference type="KEGG" id="talb:FTW19_10450"/>
<protein>
    <recommendedName>
        <fullName evidence="3">asparagine synthase (glutamine-hydrolyzing)</fullName>
        <ecNumber evidence="3">6.3.5.4</ecNumber>
    </recommendedName>
</protein>
<comment type="catalytic activity">
    <reaction evidence="7">
        <text>L-aspartate + L-glutamine + ATP + H2O = L-asparagine + L-glutamate + AMP + diphosphate + H(+)</text>
        <dbReference type="Rhea" id="RHEA:12228"/>
        <dbReference type="ChEBI" id="CHEBI:15377"/>
        <dbReference type="ChEBI" id="CHEBI:15378"/>
        <dbReference type="ChEBI" id="CHEBI:29985"/>
        <dbReference type="ChEBI" id="CHEBI:29991"/>
        <dbReference type="ChEBI" id="CHEBI:30616"/>
        <dbReference type="ChEBI" id="CHEBI:33019"/>
        <dbReference type="ChEBI" id="CHEBI:58048"/>
        <dbReference type="ChEBI" id="CHEBI:58359"/>
        <dbReference type="ChEBI" id="CHEBI:456215"/>
        <dbReference type="EC" id="6.3.5.4"/>
    </reaction>
</comment>
<feature type="active site" description="For GATase activity" evidence="8">
    <location>
        <position position="2"/>
    </location>
</feature>
<keyword evidence="12" id="KW-0436">Ligase</keyword>
<dbReference type="Pfam" id="PF00733">
    <property type="entry name" value="Asn_synthase"/>
    <property type="match status" value="1"/>
</dbReference>
<comment type="pathway">
    <text evidence="1">Amino-acid biosynthesis; L-asparagine biosynthesis; L-asparagine from L-aspartate (L-Gln route): step 1/1.</text>
</comment>
<keyword evidence="8" id="KW-0061">Asparagine biosynthesis</keyword>
<evidence type="ECO:0000256" key="9">
    <source>
        <dbReference type="PIRSR" id="PIRSR001589-2"/>
    </source>
</evidence>
<keyword evidence="5 9" id="KW-0067">ATP-binding</keyword>
<organism evidence="12 13">
    <name type="scientific">Terriglobus albidus</name>
    <dbReference type="NCBI Taxonomy" id="1592106"/>
    <lineage>
        <taxon>Bacteria</taxon>
        <taxon>Pseudomonadati</taxon>
        <taxon>Acidobacteriota</taxon>
        <taxon>Terriglobia</taxon>
        <taxon>Terriglobales</taxon>
        <taxon>Acidobacteriaceae</taxon>
        <taxon>Terriglobus</taxon>
    </lineage>
</organism>
<dbReference type="InterPro" id="IPR014729">
    <property type="entry name" value="Rossmann-like_a/b/a_fold"/>
</dbReference>
<dbReference type="OrthoDB" id="9763290at2"/>
<gene>
    <name evidence="12" type="primary">asnB</name>
    <name evidence="12" type="ORF">FTW19_10450</name>
</gene>
<accession>A0A5B9E9Q8</accession>
<dbReference type="EMBL" id="CP042806">
    <property type="protein sequence ID" value="QEE28384.1"/>
    <property type="molecule type" value="Genomic_DNA"/>
</dbReference>
<name>A0A5B9E9Q8_9BACT</name>
<feature type="site" description="Important for beta-aspartyl-AMP intermediate formation" evidence="10">
    <location>
        <position position="362"/>
    </location>
</feature>
<dbReference type="Proteomes" id="UP000321820">
    <property type="component" value="Chromosome"/>
</dbReference>
<comment type="similarity">
    <text evidence="2">Belongs to the asparagine synthetase family.</text>
</comment>
<dbReference type="GO" id="GO:0006529">
    <property type="term" value="P:asparagine biosynthetic process"/>
    <property type="evidence" value="ECO:0007669"/>
    <property type="project" value="UniProtKB-KW"/>
</dbReference>
<keyword evidence="13" id="KW-1185">Reference proteome</keyword>
<dbReference type="Pfam" id="PF13537">
    <property type="entry name" value="GATase_7"/>
    <property type="match status" value="1"/>
</dbReference>
<evidence type="ECO:0000259" key="11">
    <source>
        <dbReference type="PROSITE" id="PS51278"/>
    </source>
</evidence>
<evidence type="ECO:0000313" key="13">
    <source>
        <dbReference type="Proteomes" id="UP000321820"/>
    </source>
</evidence>
<evidence type="ECO:0000256" key="10">
    <source>
        <dbReference type="PIRSR" id="PIRSR001589-3"/>
    </source>
</evidence>
<evidence type="ECO:0000256" key="5">
    <source>
        <dbReference type="ARBA" id="ARBA00022840"/>
    </source>
</evidence>
<dbReference type="InterPro" id="IPR001962">
    <property type="entry name" value="Asn_synthase"/>
</dbReference>
<dbReference type="SUPFAM" id="SSF56235">
    <property type="entry name" value="N-terminal nucleophile aminohydrolases (Ntn hydrolases)"/>
    <property type="match status" value="1"/>
</dbReference>
<evidence type="ECO:0000256" key="8">
    <source>
        <dbReference type="PIRSR" id="PIRSR001589-1"/>
    </source>
</evidence>
<evidence type="ECO:0000256" key="1">
    <source>
        <dbReference type="ARBA" id="ARBA00005187"/>
    </source>
</evidence>
<evidence type="ECO:0000256" key="3">
    <source>
        <dbReference type="ARBA" id="ARBA00012737"/>
    </source>
</evidence>
<dbReference type="SUPFAM" id="SSF52402">
    <property type="entry name" value="Adenine nucleotide alpha hydrolases-like"/>
    <property type="match status" value="1"/>
</dbReference>
<dbReference type="CDD" id="cd00712">
    <property type="entry name" value="AsnB"/>
    <property type="match status" value="1"/>
</dbReference>
<evidence type="ECO:0000256" key="6">
    <source>
        <dbReference type="ARBA" id="ARBA00022962"/>
    </source>
</evidence>
<keyword evidence="8" id="KW-0028">Amino-acid biosynthesis</keyword>
<dbReference type="NCBIfam" id="TIGR01536">
    <property type="entry name" value="asn_synth_AEB"/>
    <property type="match status" value="1"/>
</dbReference>
<dbReference type="AlphaFoldDB" id="A0A5B9E9Q8"/>